<dbReference type="PANTHER" id="PTHR24286:SF228">
    <property type="entry name" value="C-22 STEROL DESATURASE ERG5"/>
    <property type="match status" value="1"/>
</dbReference>
<evidence type="ECO:0008006" key="8">
    <source>
        <dbReference type="Google" id="ProtNLM"/>
    </source>
</evidence>
<name>A0A7M5XKX5_9CNID</name>
<dbReference type="InterPro" id="IPR036396">
    <property type="entry name" value="Cyt_P450_sf"/>
</dbReference>
<evidence type="ECO:0000256" key="5">
    <source>
        <dbReference type="ARBA" id="ARBA00023004"/>
    </source>
</evidence>
<dbReference type="RefSeq" id="XP_066915009.1">
    <property type="nucleotide sequence ID" value="XM_067058908.1"/>
</dbReference>
<evidence type="ECO:0000256" key="2">
    <source>
        <dbReference type="ARBA" id="ARBA00010617"/>
    </source>
</evidence>
<evidence type="ECO:0000256" key="4">
    <source>
        <dbReference type="ARBA" id="ARBA00023002"/>
    </source>
</evidence>
<sequence length="437" mass="50828">MTSEEIKEVKNIGSWFRLKNLIGLKNNGRSFLYDLLKSQEDTVFKLYMGEETTYASDYVSAKYLYEEEYVFREPFIGKYFNTNMLGGRKPSMFCNGEDHATKKADTMKVLEYRMEKISLKDLNDVIESEMKAIDVTKGKGNNFEACLENVAKCVADSLILGKSLHNRDDWKDWFDSSLKMFNFHPWNFGEAADRDRCLNAMKQTPTVQNLDKILPETTQTMEGETFELMHNVHFNCTPVLSWLMISCIARFTDSLTEDERQSLRDEASLLFREETDSTFEERLSKSEKIDTFILEIIRLNTPHLAGTYGRARKDFVMESKTGRYQIHKDDLLCTFVYAIHRDEEVFEDPFKLKMTRDRKIIENQNVCFGSPLVMEPTVNNHKCPADRVMINVLKMFLAHFTRCDVNITSDVTCSYTSSERLACTDEPLVVEKFVYKE</sequence>
<dbReference type="Gene3D" id="1.10.630.10">
    <property type="entry name" value="Cytochrome P450"/>
    <property type="match status" value="1"/>
</dbReference>
<dbReference type="GeneID" id="136802193"/>
<protein>
    <recommendedName>
        <fullName evidence="8">Cytochrome P450</fullName>
    </recommendedName>
</protein>
<organism evidence="6 7">
    <name type="scientific">Clytia hemisphaerica</name>
    <dbReference type="NCBI Taxonomy" id="252671"/>
    <lineage>
        <taxon>Eukaryota</taxon>
        <taxon>Metazoa</taxon>
        <taxon>Cnidaria</taxon>
        <taxon>Hydrozoa</taxon>
        <taxon>Hydroidolina</taxon>
        <taxon>Leptothecata</taxon>
        <taxon>Obeliida</taxon>
        <taxon>Clytiidae</taxon>
        <taxon>Clytia</taxon>
    </lineage>
</organism>
<evidence type="ECO:0000256" key="3">
    <source>
        <dbReference type="ARBA" id="ARBA00022723"/>
    </source>
</evidence>
<dbReference type="AlphaFoldDB" id="A0A7M5XKX5"/>
<dbReference type="GO" id="GO:0016705">
    <property type="term" value="F:oxidoreductase activity, acting on paired donors, with incorporation or reduction of molecular oxygen"/>
    <property type="evidence" value="ECO:0007669"/>
    <property type="project" value="InterPro"/>
</dbReference>
<evidence type="ECO:0000313" key="7">
    <source>
        <dbReference type="Proteomes" id="UP000594262"/>
    </source>
</evidence>
<dbReference type="SUPFAM" id="SSF48264">
    <property type="entry name" value="Cytochrome P450"/>
    <property type="match status" value="1"/>
</dbReference>
<dbReference type="GO" id="GO:0004497">
    <property type="term" value="F:monooxygenase activity"/>
    <property type="evidence" value="ECO:0007669"/>
    <property type="project" value="InterPro"/>
</dbReference>
<dbReference type="GO" id="GO:0020037">
    <property type="term" value="F:heme binding"/>
    <property type="evidence" value="ECO:0007669"/>
    <property type="project" value="InterPro"/>
</dbReference>
<keyword evidence="7" id="KW-1185">Reference proteome</keyword>
<dbReference type="GO" id="GO:0005506">
    <property type="term" value="F:iron ion binding"/>
    <property type="evidence" value="ECO:0007669"/>
    <property type="project" value="InterPro"/>
</dbReference>
<evidence type="ECO:0000256" key="1">
    <source>
        <dbReference type="ARBA" id="ARBA00001971"/>
    </source>
</evidence>
<dbReference type="Proteomes" id="UP000594262">
    <property type="component" value="Unplaced"/>
</dbReference>
<keyword evidence="3" id="KW-0479">Metal-binding</keyword>
<comment type="similarity">
    <text evidence="2">Belongs to the cytochrome P450 family.</text>
</comment>
<comment type="cofactor">
    <cofactor evidence="1">
        <name>heme</name>
        <dbReference type="ChEBI" id="CHEBI:30413"/>
    </cofactor>
</comment>
<keyword evidence="4" id="KW-0560">Oxidoreductase</keyword>
<keyword evidence="5" id="KW-0408">Iron</keyword>
<reference evidence="6" key="1">
    <citation type="submission" date="2021-01" db="UniProtKB">
        <authorList>
            <consortium name="EnsemblMetazoa"/>
        </authorList>
    </citation>
    <scope>IDENTIFICATION</scope>
</reference>
<dbReference type="EnsemblMetazoa" id="CLYHEMT025123.3">
    <property type="protein sequence ID" value="CLYHEMP025123.3"/>
    <property type="gene ID" value="CLYHEMG025123"/>
</dbReference>
<dbReference type="GO" id="GO:0016125">
    <property type="term" value="P:sterol metabolic process"/>
    <property type="evidence" value="ECO:0007669"/>
    <property type="project" value="TreeGrafter"/>
</dbReference>
<proteinExistence type="inferred from homology"/>
<evidence type="ECO:0000313" key="6">
    <source>
        <dbReference type="EnsemblMetazoa" id="CLYHEMP025123.3"/>
    </source>
</evidence>
<accession>A0A7M5XKX5</accession>
<dbReference type="PANTHER" id="PTHR24286">
    <property type="entry name" value="CYTOCHROME P450 26"/>
    <property type="match status" value="1"/>
</dbReference>
<dbReference type="OrthoDB" id="2789670at2759"/>